<dbReference type="InterPro" id="IPR039159">
    <property type="entry name" value="SAYSD1"/>
</dbReference>
<name>A0A482XAG5_LAOST</name>
<dbReference type="InterPro" id="IPR019387">
    <property type="entry name" value="SAYSvFN_dom"/>
</dbReference>
<dbReference type="PANTHER" id="PTHR13527:SF0">
    <property type="entry name" value="SAYSVFN DOMAIN-CONTAINING PROTEIN 1"/>
    <property type="match status" value="1"/>
</dbReference>
<keyword evidence="1" id="KW-0812">Transmembrane</keyword>
<dbReference type="Proteomes" id="UP000291343">
    <property type="component" value="Unassembled WGS sequence"/>
</dbReference>
<evidence type="ECO:0000259" key="2">
    <source>
        <dbReference type="Pfam" id="PF10260"/>
    </source>
</evidence>
<keyword evidence="1" id="KW-0472">Membrane</keyword>
<reference evidence="3 4" key="1">
    <citation type="journal article" date="2017" name="Gigascience">
        <title>Genome sequence of the small brown planthopper, Laodelphax striatellus.</title>
        <authorList>
            <person name="Zhu J."/>
            <person name="Jiang F."/>
            <person name="Wang X."/>
            <person name="Yang P."/>
            <person name="Bao Y."/>
            <person name="Zhao W."/>
            <person name="Wang W."/>
            <person name="Lu H."/>
            <person name="Wang Q."/>
            <person name="Cui N."/>
            <person name="Li J."/>
            <person name="Chen X."/>
            <person name="Luo L."/>
            <person name="Yu J."/>
            <person name="Kang L."/>
            <person name="Cui F."/>
        </authorList>
    </citation>
    <scope>NUCLEOTIDE SEQUENCE [LARGE SCALE GENOMIC DNA]</scope>
    <source>
        <strain evidence="3">Lst14</strain>
    </source>
</reference>
<comment type="caution">
    <text evidence="3">The sequence shown here is derived from an EMBL/GenBank/DDBJ whole genome shotgun (WGS) entry which is preliminary data.</text>
</comment>
<keyword evidence="1" id="KW-1133">Transmembrane helix</keyword>
<evidence type="ECO:0000313" key="4">
    <source>
        <dbReference type="Proteomes" id="UP000291343"/>
    </source>
</evidence>
<dbReference type="AlphaFoldDB" id="A0A482XAG5"/>
<dbReference type="Pfam" id="PF10260">
    <property type="entry name" value="SAYSvFN"/>
    <property type="match status" value="1"/>
</dbReference>
<dbReference type="FunCoup" id="A0A482XAG5">
    <property type="interactions" value="2"/>
</dbReference>
<evidence type="ECO:0000313" key="3">
    <source>
        <dbReference type="EMBL" id="RZF42500.1"/>
    </source>
</evidence>
<feature type="transmembrane region" description="Helical" evidence="1">
    <location>
        <begin position="100"/>
        <end position="127"/>
    </location>
</feature>
<dbReference type="EMBL" id="QKKF02014912">
    <property type="protein sequence ID" value="RZF42500.1"/>
    <property type="molecule type" value="Genomic_DNA"/>
</dbReference>
<dbReference type="PANTHER" id="PTHR13527">
    <property type="entry name" value="SAYSVFN DOMAIN-CONTAINING PROTEIN 1"/>
    <property type="match status" value="1"/>
</dbReference>
<keyword evidence="4" id="KW-1185">Reference proteome</keyword>
<dbReference type="OrthoDB" id="71310at2759"/>
<accession>A0A482XAG5</accession>
<organism evidence="3 4">
    <name type="scientific">Laodelphax striatellus</name>
    <name type="common">Small brown planthopper</name>
    <name type="synonym">Delphax striatella</name>
    <dbReference type="NCBI Taxonomy" id="195883"/>
    <lineage>
        <taxon>Eukaryota</taxon>
        <taxon>Metazoa</taxon>
        <taxon>Ecdysozoa</taxon>
        <taxon>Arthropoda</taxon>
        <taxon>Hexapoda</taxon>
        <taxon>Insecta</taxon>
        <taxon>Pterygota</taxon>
        <taxon>Neoptera</taxon>
        <taxon>Paraneoptera</taxon>
        <taxon>Hemiptera</taxon>
        <taxon>Auchenorrhyncha</taxon>
        <taxon>Fulgoroidea</taxon>
        <taxon>Delphacidae</taxon>
        <taxon>Criomorphinae</taxon>
        <taxon>Laodelphax</taxon>
    </lineage>
</organism>
<sequence length="171" mass="19759">MESKLKAYRRRKAREELLDRTQNRIKSIFNKMFNSDTKEDIVQEDYTRLDINREIVDQSTDAASESESTTFENESILSADEDGELFDARTWTKLTLYTSLWAFLFVLAVHAEFGAVYFVISLMVILWKNTRTGPKKAGELSAYSVFNPNCEAIEGTLDAEQLQKELLYGFR</sequence>
<feature type="domain" description="SAYSvFN" evidence="2">
    <location>
        <begin position="98"/>
        <end position="166"/>
    </location>
</feature>
<evidence type="ECO:0000256" key="1">
    <source>
        <dbReference type="SAM" id="Phobius"/>
    </source>
</evidence>
<proteinExistence type="predicted"/>
<protein>
    <recommendedName>
        <fullName evidence="2">SAYSvFN domain-containing protein</fullName>
    </recommendedName>
</protein>
<dbReference type="InParanoid" id="A0A482XAG5"/>
<dbReference type="STRING" id="195883.A0A482XAG5"/>
<gene>
    <name evidence="3" type="ORF">LSTR_LSTR004419</name>
</gene>